<dbReference type="EMBL" id="RJKN01000010">
    <property type="protein sequence ID" value="ROP26744.1"/>
    <property type="molecule type" value="Genomic_DNA"/>
</dbReference>
<dbReference type="PANTHER" id="PTHR23416">
    <property type="entry name" value="SIALIC ACID SYNTHASE-RELATED"/>
    <property type="match status" value="1"/>
</dbReference>
<dbReference type="PANTHER" id="PTHR23416:SF78">
    <property type="entry name" value="LIPOPOLYSACCHARIDE BIOSYNTHESIS O-ACETYL TRANSFERASE WBBJ-RELATED"/>
    <property type="match status" value="1"/>
</dbReference>
<dbReference type="InterPro" id="IPR051159">
    <property type="entry name" value="Hexapeptide_acetyltransf"/>
</dbReference>
<proteinExistence type="predicted"/>
<evidence type="ECO:0000313" key="1">
    <source>
        <dbReference type="EMBL" id="ROP26744.1"/>
    </source>
</evidence>
<dbReference type="SUPFAM" id="SSF51161">
    <property type="entry name" value="Trimeric LpxA-like enzymes"/>
    <property type="match status" value="1"/>
</dbReference>
<dbReference type="OrthoDB" id="2643438at2"/>
<reference evidence="1 2" key="1">
    <citation type="journal article" date="2015" name="Stand. Genomic Sci.">
        <title>Genomic Encyclopedia of Bacterial and Archaeal Type Strains, Phase III: the genomes of soil and plant-associated and newly described type strains.</title>
        <authorList>
            <person name="Whitman W.B."/>
            <person name="Woyke T."/>
            <person name="Klenk H.P."/>
            <person name="Zhou Y."/>
            <person name="Lilburn T.G."/>
            <person name="Beck B.J."/>
            <person name="De Vos P."/>
            <person name="Vandamme P."/>
            <person name="Eisen J.A."/>
            <person name="Garrity G."/>
            <person name="Hugenholtz P."/>
            <person name="Kyrpides N.C."/>
        </authorList>
    </citation>
    <scope>NUCLEOTIDE SEQUENCE [LARGE SCALE GENOMIC DNA]</scope>
    <source>
        <strain evidence="1 2">CECT 7306</strain>
    </source>
</reference>
<dbReference type="AlphaFoldDB" id="A0A3N1G950"/>
<keyword evidence="2" id="KW-1185">Reference proteome</keyword>
<dbReference type="GO" id="GO:0016740">
    <property type="term" value="F:transferase activity"/>
    <property type="evidence" value="ECO:0007669"/>
    <property type="project" value="UniProtKB-KW"/>
</dbReference>
<dbReference type="Gene3D" id="2.160.10.10">
    <property type="entry name" value="Hexapeptide repeat proteins"/>
    <property type="match status" value="1"/>
</dbReference>
<gene>
    <name evidence="1" type="ORF">EDC03_3214</name>
</gene>
<dbReference type="InParanoid" id="A0A3N1G950"/>
<sequence length="180" mass="18934">MRHPRSLVQALSYVGYYGVARHLPWSIAPGGGIARRARAATCRRLFRSCGDDVNVEQGAWFGSGSAVTIGSRSGVGKDALLMGEVVIGDDVMMGPRVVVLATNHVSDDVSRPMREQGLTRPRPVVIEDDVWIGANAVLLPGRRIGQGSIVAAGCVVTKDVEPYSVVGGNPGRVLGSRGAS</sequence>
<protein>
    <submittedName>
        <fullName evidence="1">Maltose O-acetyltransferase</fullName>
    </submittedName>
</protein>
<dbReference type="InterPro" id="IPR001451">
    <property type="entry name" value="Hexapep"/>
</dbReference>
<comment type="caution">
    <text evidence="1">The sequence shown here is derived from an EMBL/GenBank/DDBJ whole genome shotgun (WGS) entry which is preliminary data.</text>
</comment>
<name>A0A3N1G950_9ACTN</name>
<dbReference type="Proteomes" id="UP000276232">
    <property type="component" value="Unassembled WGS sequence"/>
</dbReference>
<dbReference type="Pfam" id="PF00132">
    <property type="entry name" value="Hexapep"/>
    <property type="match status" value="1"/>
</dbReference>
<evidence type="ECO:0000313" key="2">
    <source>
        <dbReference type="Proteomes" id="UP000276232"/>
    </source>
</evidence>
<accession>A0A3N1G950</accession>
<dbReference type="InterPro" id="IPR011004">
    <property type="entry name" value="Trimer_LpxA-like_sf"/>
</dbReference>
<keyword evidence="1" id="KW-0808">Transferase</keyword>
<organism evidence="1 2">
    <name type="scientific">Pseudokineococcus lusitanus</name>
    <dbReference type="NCBI Taxonomy" id="763993"/>
    <lineage>
        <taxon>Bacteria</taxon>
        <taxon>Bacillati</taxon>
        <taxon>Actinomycetota</taxon>
        <taxon>Actinomycetes</taxon>
        <taxon>Kineosporiales</taxon>
        <taxon>Kineosporiaceae</taxon>
        <taxon>Pseudokineococcus</taxon>
    </lineage>
</organism>